<name>A0A699H1M9_TANCI</name>
<organism evidence="1">
    <name type="scientific">Tanacetum cinerariifolium</name>
    <name type="common">Dalmatian daisy</name>
    <name type="synonym">Chrysanthemum cinerariifolium</name>
    <dbReference type="NCBI Taxonomy" id="118510"/>
    <lineage>
        <taxon>Eukaryota</taxon>
        <taxon>Viridiplantae</taxon>
        <taxon>Streptophyta</taxon>
        <taxon>Embryophyta</taxon>
        <taxon>Tracheophyta</taxon>
        <taxon>Spermatophyta</taxon>
        <taxon>Magnoliopsida</taxon>
        <taxon>eudicotyledons</taxon>
        <taxon>Gunneridae</taxon>
        <taxon>Pentapetalae</taxon>
        <taxon>asterids</taxon>
        <taxon>campanulids</taxon>
        <taxon>Asterales</taxon>
        <taxon>Asteraceae</taxon>
        <taxon>Asteroideae</taxon>
        <taxon>Anthemideae</taxon>
        <taxon>Anthemidinae</taxon>
        <taxon>Tanacetum</taxon>
    </lineage>
</organism>
<gene>
    <name evidence="1" type="ORF">Tci_276111</name>
</gene>
<dbReference type="AlphaFoldDB" id="A0A699H1M9"/>
<sequence length="171" mass="19406">MMIGESLNVTFDESFLEPKSSSSIKYDRIDEPIVQDLNGSSLLQVIVSDEGYHKSLKEARGHPIEQVTGELNERILREVRMWDKIWNPLSPNHIVHGYSIKDLSEENRNMLSSINEAIKPMLAITTNMSRIIKNITEKQESKDYIIVAKNTFKGNALDPWIHALEQGGATI</sequence>
<proteinExistence type="predicted"/>
<accession>A0A699H1M9</accession>
<evidence type="ECO:0000313" key="1">
    <source>
        <dbReference type="EMBL" id="GEX04136.1"/>
    </source>
</evidence>
<comment type="caution">
    <text evidence="1">The sequence shown here is derived from an EMBL/GenBank/DDBJ whole genome shotgun (WGS) entry which is preliminary data.</text>
</comment>
<protein>
    <submittedName>
        <fullName evidence="1">Uncharacterized protein</fullName>
    </submittedName>
</protein>
<reference evidence="1" key="1">
    <citation type="journal article" date="2019" name="Sci. Rep.">
        <title>Draft genome of Tanacetum cinerariifolium, the natural source of mosquito coil.</title>
        <authorList>
            <person name="Yamashiro T."/>
            <person name="Shiraishi A."/>
            <person name="Satake H."/>
            <person name="Nakayama K."/>
        </authorList>
    </citation>
    <scope>NUCLEOTIDE SEQUENCE</scope>
</reference>
<dbReference type="EMBL" id="BKCJ010086429">
    <property type="protein sequence ID" value="GEX04136.1"/>
    <property type="molecule type" value="Genomic_DNA"/>
</dbReference>